<feature type="domain" description="Peptidase M12A" evidence="1">
    <location>
        <begin position="113"/>
        <end position="190"/>
    </location>
</feature>
<dbReference type="SUPFAM" id="SSF55486">
    <property type="entry name" value="Metalloproteases ('zincins'), catalytic domain"/>
    <property type="match status" value="1"/>
</dbReference>
<dbReference type="EMBL" id="JAPEUR010000427">
    <property type="protein sequence ID" value="KAJ4309541.1"/>
    <property type="molecule type" value="Genomic_DNA"/>
</dbReference>
<evidence type="ECO:0000259" key="1">
    <source>
        <dbReference type="Pfam" id="PF01400"/>
    </source>
</evidence>
<comment type="caution">
    <text evidence="2">The sequence shown here is derived from an EMBL/GenBank/DDBJ whole genome shotgun (WGS) entry which is preliminary data.</text>
</comment>
<dbReference type="GO" id="GO:0004222">
    <property type="term" value="F:metalloendopeptidase activity"/>
    <property type="evidence" value="ECO:0007669"/>
    <property type="project" value="InterPro"/>
</dbReference>
<dbReference type="AlphaFoldDB" id="A0A9W8W0P4"/>
<dbReference type="Pfam" id="PF01400">
    <property type="entry name" value="Astacin"/>
    <property type="match status" value="1"/>
</dbReference>
<dbReference type="Gene3D" id="3.40.390.10">
    <property type="entry name" value="Collagenase (Catalytic Domain)"/>
    <property type="match status" value="1"/>
</dbReference>
<gene>
    <name evidence="2" type="ORF">N0V84_011443</name>
</gene>
<proteinExistence type="predicted"/>
<dbReference type="GO" id="GO:0006508">
    <property type="term" value="P:proteolysis"/>
    <property type="evidence" value="ECO:0007669"/>
    <property type="project" value="InterPro"/>
</dbReference>
<sequence>MCGMAENRLLWPVEKHWLNVRFLNGDWAKRRLVRSTVEENFHSLPMGIKFYFYRRGQRGKADIRIKFSNISHSRIGTDAKSVLRGQPTMKLNFTDMGRSNDKDQRLALLRNHILHEFGHALGLQHEHQHPKCGKKWDMAVIGQRLGWSRALVQHNYDPHTPEGKTLEPYDPKSIMHYRIKEGDELHSKATAPTNMVLSEGDKRILSILYPPRGEGMLKPPGDNSESWSPKKQKWWKRLIRSV</sequence>
<evidence type="ECO:0000313" key="2">
    <source>
        <dbReference type="EMBL" id="KAJ4309541.1"/>
    </source>
</evidence>
<keyword evidence="3" id="KW-1185">Reference proteome</keyword>
<dbReference type="OrthoDB" id="291007at2759"/>
<accession>A0A9W8W0P4</accession>
<reference evidence="2" key="1">
    <citation type="submission" date="2022-10" db="EMBL/GenBank/DDBJ databases">
        <title>Tapping the CABI collections for fungal endophytes: first genome assemblies for Collariella, Neodidymelliopsis, Ascochyta clinopodiicola, Didymella pomorum, Didymosphaeria variabile, Neocosmospora piperis and Neocucurbitaria cava.</title>
        <authorList>
            <person name="Hill R."/>
        </authorList>
    </citation>
    <scope>NUCLEOTIDE SEQUENCE</scope>
    <source>
        <strain evidence="2">IMI 366586</strain>
    </source>
</reference>
<dbReference type="Proteomes" id="UP001140502">
    <property type="component" value="Unassembled WGS sequence"/>
</dbReference>
<name>A0A9W8W0P4_9HYPO</name>
<protein>
    <recommendedName>
        <fullName evidence="1">Peptidase M12A domain-containing protein</fullName>
    </recommendedName>
</protein>
<dbReference type="InterPro" id="IPR001506">
    <property type="entry name" value="Peptidase_M12A"/>
</dbReference>
<evidence type="ECO:0000313" key="3">
    <source>
        <dbReference type="Proteomes" id="UP001140502"/>
    </source>
</evidence>
<dbReference type="InterPro" id="IPR024079">
    <property type="entry name" value="MetalloPept_cat_dom_sf"/>
</dbReference>
<organism evidence="2 3">
    <name type="scientific">Fusarium piperis</name>
    <dbReference type="NCBI Taxonomy" id="1435070"/>
    <lineage>
        <taxon>Eukaryota</taxon>
        <taxon>Fungi</taxon>
        <taxon>Dikarya</taxon>
        <taxon>Ascomycota</taxon>
        <taxon>Pezizomycotina</taxon>
        <taxon>Sordariomycetes</taxon>
        <taxon>Hypocreomycetidae</taxon>
        <taxon>Hypocreales</taxon>
        <taxon>Nectriaceae</taxon>
        <taxon>Fusarium</taxon>
        <taxon>Fusarium solani species complex</taxon>
    </lineage>
</organism>